<name>A0ABQ1ADY1_ASPLE</name>
<feature type="region of interest" description="Disordered" evidence="1">
    <location>
        <begin position="1"/>
        <end position="25"/>
    </location>
</feature>
<feature type="region of interest" description="Disordered" evidence="1">
    <location>
        <begin position="72"/>
        <end position="117"/>
    </location>
</feature>
<comment type="caution">
    <text evidence="2">The sequence shown here is derived from an EMBL/GenBank/DDBJ whole genome shotgun (WGS) entry which is preliminary data.</text>
</comment>
<feature type="compositionally biased region" description="Basic and acidic residues" evidence="1">
    <location>
        <begin position="12"/>
        <end position="25"/>
    </location>
</feature>
<gene>
    <name evidence="2" type="ORF">IFM60648_05546</name>
</gene>
<dbReference type="Proteomes" id="UP000465220">
    <property type="component" value="Unassembled WGS sequence"/>
</dbReference>
<keyword evidence="3" id="KW-1185">Reference proteome</keyword>
<accession>A0ABQ1ADY1</accession>
<feature type="compositionally biased region" description="Polar residues" evidence="1">
    <location>
        <begin position="83"/>
        <end position="95"/>
    </location>
</feature>
<dbReference type="EMBL" id="BLKI01000029">
    <property type="protein sequence ID" value="GFF79728.1"/>
    <property type="molecule type" value="Genomic_DNA"/>
</dbReference>
<evidence type="ECO:0000256" key="1">
    <source>
        <dbReference type="SAM" id="MobiDB-lite"/>
    </source>
</evidence>
<evidence type="ECO:0000313" key="3">
    <source>
        <dbReference type="Proteomes" id="UP000465220"/>
    </source>
</evidence>
<sequence length="153" mass="16850">METFNPETKLTGLRDQDAKHAVDESKCSAVTGPLASTPYRVLTSRDGGYLSAGVQAARTGRELRRTPVVELPQEERAVEHQALQKSRPTYSSSSGALLVSDDEDTEDDFDGEDEDDNLSIASEHMDVDDHIAAENMERFCIRVSNIVETFSSN</sequence>
<evidence type="ECO:0000313" key="2">
    <source>
        <dbReference type="EMBL" id="GFF79728.1"/>
    </source>
</evidence>
<protein>
    <submittedName>
        <fullName evidence="2">Uncharacterized protein</fullName>
    </submittedName>
</protein>
<proteinExistence type="predicted"/>
<feature type="compositionally biased region" description="Acidic residues" evidence="1">
    <location>
        <begin position="100"/>
        <end position="117"/>
    </location>
</feature>
<organism evidence="2 3">
    <name type="scientific">Aspergillus lentulus</name>
    <dbReference type="NCBI Taxonomy" id="293939"/>
    <lineage>
        <taxon>Eukaryota</taxon>
        <taxon>Fungi</taxon>
        <taxon>Dikarya</taxon>
        <taxon>Ascomycota</taxon>
        <taxon>Pezizomycotina</taxon>
        <taxon>Eurotiomycetes</taxon>
        <taxon>Eurotiomycetidae</taxon>
        <taxon>Eurotiales</taxon>
        <taxon>Aspergillaceae</taxon>
        <taxon>Aspergillus</taxon>
        <taxon>Aspergillus subgen. Fumigati</taxon>
    </lineage>
</organism>
<reference evidence="2 3" key="1">
    <citation type="submission" date="2020-01" db="EMBL/GenBank/DDBJ databases">
        <title>Draft genome sequence of Aspergillus lentulus IFM 60648.</title>
        <authorList>
            <person name="Takahashi H."/>
            <person name="Yaguchi T."/>
        </authorList>
    </citation>
    <scope>NUCLEOTIDE SEQUENCE [LARGE SCALE GENOMIC DNA]</scope>
    <source>
        <strain evidence="2 3">IFM 60648</strain>
    </source>
</reference>